<comment type="caution">
    <text evidence="1">The sequence shown here is derived from an EMBL/GenBank/DDBJ whole genome shotgun (WGS) entry which is preliminary data.</text>
</comment>
<accession>W9CKD5</accession>
<sequence length="204" mass="22304">MRNYLYGRGFAVYATPTGSEDVGSRKTVALPDSTFGKGKTRVERAPDQEKTIRNPSGIRKLNLQKVESELLSPELSTKLLSDLIPSCIEFYETPISIATLPVKKLSPSLASSSSVSAAAISIAKPEKVSIYGSVSTTDIAVKMKTILAQDSEGKRIVFGPENIKFVQETDEQDRVKHLGTFEVDIQLKGFPDSVRKAIRINAQN</sequence>
<dbReference type="Proteomes" id="UP000019487">
    <property type="component" value="Unassembled WGS sequence"/>
</dbReference>
<proteinExistence type="predicted"/>
<gene>
    <name evidence="1" type="ORF">SBOR_3180</name>
</gene>
<protein>
    <recommendedName>
        <fullName evidence="3">Ribosomal protein L9 domain-containing protein</fullName>
    </recommendedName>
</protein>
<name>W9CKD5_SCLBF</name>
<dbReference type="OrthoDB" id="5555409at2759"/>
<evidence type="ECO:0000313" key="1">
    <source>
        <dbReference type="EMBL" id="ESZ96448.1"/>
    </source>
</evidence>
<keyword evidence="2" id="KW-1185">Reference proteome</keyword>
<dbReference type="STRING" id="1432307.W9CKD5"/>
<evidence type="ECO:0000313" key="2">
    <source>
        <dbReference type="Proteomes" id="UP000019487"/>
    </source>
</evidence>
<dbReference type="HOGENOM" id="CLU_067878_0_0_1"/>
<dbReference type="AlphaFoldDB" id="W9CKD5"/>
<reference evidence="1 2" key="1">
    <citation type="journal article" date="2014" name="Genome Announc.">
        <title>Draft genome sequence of Sclerotinia borealis, a psychrophilic plant pathogenic fungus.</title>
        <authorList>
            <person name="Mardanov A.V."/>
            <person name="Beletsky A.V."/>
            <person name="Kadnikov V.V."/>
            <person name="Ignatov A.N."/>
            <person name="Ravin N.V."/>
        </authorList>
    </citation>
    <scope>NUCLEOTIDE SEQUENCE [LARGE SCALE GENOMIC DNA]</scope>
    <source>
        <strain evidence="2">F-4157</strain>
    </source>
</reference>
<evidence type="ECO:0008006" key="3">
    <source>
        <dbReference type="Google" id="ProtNLM"/>
    </source>
</evidence>
<dbReference type="EMBL" id="AYSA01000137">
    <property type="protein sequence ID" value="ESZ96448.1"/>
    <property type="molecule type" value="Genomic_DNA"/>
</dbReference>
<organism evidence="1 2">
    <name type="scientific">Sclerotinia borealis (strain F-4128)</name>
    <dbReference type="NCBI Taxonomy" id="1432307"/>
    <lineage>
        <taxon>Eukaryota</taxon>
        <taxon>Fungi</taxon>
        <taxon>Dikarya</taxon>
        <taxon>Ascomycota</taxon>
        <taxon>Pezizomycotina</taxon>
        <taxon>Leotiomycetes</taxon>
        <taxon>Helotiales</taxon>
        <taxon>Sclerotiniaceae</taxon>
        <taxon>Sclerotinia</taxon>
    </lineage>
</organism>